<evidence type="ECO:0000313" key="2">
    <source>
        <dbReference type="Proteomes" id="UP000011528"/>
    </source>
</evidence>
<dbReference type="EMBL" id="AOJJ01000071">
    <property type="protein sequence ID" value="EMA70317.1"/>
    <property type="molecule type" value="Genomic_DNA"/>
</dbReference>
<proteinExistence type="predicted"/>
<gene>
    <name evidence="1" type="ORF">C462_10737</name>
</gene>
<name>M0PJV7_9EURY</name>
<protein>
    <submittedName>
        <fullName evidence="1">Uncharacterized protein</fullName>
    </submittedName>
</protein>
<sequence>MTVPATRTAVVEGEGLWTIPENWEPVVETDTEIILRIPDTEVDVTLTNPRNCPLADADYTVKAVGKIGVNMVSDATDRDAMDSLLDEIEGDEDRYLPGYPEKLRSLDAHWDEFAAEFGEMAEMAGKFELDNERDADRVCQITGWFNLYEMLDATDILQNLLGLDRDAAKSLSDALRDTEVINVNPDYAVTVESFRDSDSLSVPNGYRITALTEAGCSPAEAVDYLMCDIHGLTQTEWAAVRGKDQSSVSENVNSARRTL</sequence>
<dbReference type="AlphaFoldDB" id="M0PJV7"/>
<comment type="caution">
    <text evidence="1">The sequence shown here is derived from an EMBL/GenBank/DDBJ whole genome shotgun (WGS) entry which is preliminary data.</text>
</comment>
<dbReference type="Proteomes" id="UP000011528">
    <property type="component" value="Unassembled WGS sequence"/>
</dbReference>
<reference evidence="1 2" key="1">
    <citation type="journal article" date="2014" name="PLoS Genet.">
        <title>Phylogenetically driven sequencing of extremely halophilic archaea reveals strategies for static and dynamic osmo-response.</title>
        <authorList>
            <person name="Becker E.A."/>
            <person name="Seitzer P.M."/>
            <person name="Tritt A."/>
            <person name="Larsen D."/>
            <person name="Krusor M."/>
            <person name="Yao A.I."/>
            <person name="Wu D."/>
            <person name="Madern D."/>
            <person name="Eisen J.A."/>
            <person name="Darling A.E."/>
            <person name="Facciotti M.T."/>
        </authorList>
    </citation>
    <scope>NUCLEOTIDE SEQUENCE [LARGE SCALE GENOMIC DNA]</scope>
    <source>
        <strain evidence="1 2">JCM 13916</strain>
    </source>
</reference>
<accession>M0PJV7</accession>
<evidence type="ECO:0000313" key="1">
    <source>
        <dbReference type="EMBL" id="EMA70317.1"/>
    </source>
</evidence>
<organism evidence="1 2">
    <name type="scientific">Halorubrum distributum JCM 13916</name>
    <dbReference type="NCBI Taxonomy" id="1230455"/>
    <lineage>
        <taxon>Archaea</taxon>
        <taxon>Methanobacteriati</taxon>
        <taxon>Methanobacteriota</taxon>
        <taxon>Stenosarchaea group</taxon>
        <taxon>Halobacteria</taxon>
        <taxon>Halobacteriales</taxon>
        <taxon>Haloferacaceae</taxon>
        <taxon>Halorubrum</taxon>
        <taxon>Halorubrum distributum group</taxon>
    </lineage>
</organism>
<dbReference type="PATRIC" id="fig|1230455.3.peg.2062"/>